<dbReference type="EMBL" id="JBHFFA010000006">
    <property type="protein sequence ID" value="KAL2621633.1"/>
    <property type="molecule type" value="Genomic_DNA"/>
</dbReference>
<comment type="caution">
    <text evidence="2">The sequence shown here is derived from an EMBL/GenBank/DDBJ whole genome shotgun (WGS) entry which is preliminary data.</text>
</comment>
<evidence type="ECO:0000313" key="3">
    <source>
        <dbReference type="Proteomes" id="UP001605036"/>
    </source>
</evidence>
<sequence>MKGMVSLQRGRTCAGNRNLTLRRASPPQSMDCGGRSDHIEDTVNPVLSCRPISTVSLRLNRGGVEDGTAEASPFSTPMNPGGNAYGFTGRPHGLLSTHVQGPRPGGPPRMGAAWQRETAGRFNLAAEYGVPMQ</sequence>
<protein>
    <submittedName>
        <fullName evidence="2">Uncharacterized protein</fullName>
    </submittedName>
</protein>
<keyword evidence="3" id="KW-1185">Reference proteome</keyword>
<proteinExistence type="predicted"/>
<dbReference type="AlphaFoldDB" id="A0ABD1Y4N2"/>
<feature type="region of interest" description="Disordered" evidence="1">
    <location>
        <begin position="64"/>
        <end position="111"/>
    </location>
</feature>
<reference evidence="2 3" key="1">
    <citation type="submission" date="2024-09" db="EMBL/GenBank/DDBJ databases">
        <title>Chromosome-scale assembly of Riccia fluitans.</title>
        <authorList>
            <person name="Paukszto L."/>
            <person name="Sawicki J."/>
            <person name="Karawczyk K."/>
            <person name="Piernik-Szablinska J."/>
            <person name="Szczecinska M."/>
            <person name="Mazdziarz M."/>
        </authorList>
    </citation>
    <scope>NUCLEOTIDE SEQUENCE [LARGE SCALE GENOMIC DNA]</scope>
    <source>
        <strain evidence="2">Rf_01</strain>
        <tissue evidence="2">Aerial parts of the thallus</tissue>
    </source>
</reference>
<organism evidence="2 3">
    <name type="scientific">Riccia fluitans</name>
    <dbReference type="NCBI Taxonomy" id="41844"/>
    <lineage>
        <taxon>Eukaryota</taxon>
        <taxon>Viridiplantae</taxon>
        <taxon>Streptophyta</taxon>
        <taxon>Embryophyta</taxon>
        <taxon>Marchantiophyta</taxon>
        <taxon>Marchantiopsida</taxon>
        <taxon>Marchantiidae</taxon>
        <taxon>Marchantiales</taxon>
        <taxon>Ricciaceae</taxon>
        <taxon>Riccia</taxon>
    </lineage>
</organism>
<gene>
    <name evidence="2" type="ORF">R1flu_001838</name>
</gene>
<evidence type="ECO:0000313" key="2">
    <source>
        <dbReference type="EMBL" id="KAL2621633.1"/>
    </source>
</evidence>
<accession>A0ABD1Y4N2</accession>
<dbReference type="Proteomes" id="UP001605036">
    <property type="component" value="Unassembled WGS sequence"/>
</dbReference>
<evidence type="ECO:0000256" key="1">
    <source>
        <dbReference type="SAM" id="MobiDB-lite"/>
    </source>
</evidence>
<name>A0ABD1Y4N2_9MARC</name>